<evidence type="ECO:0000256" key="1">
    <source>
        <dbReference type="ARBA" id="ARBA00005466"/>
    </source>
</evidence>
<dbReference type="PANTHER" id="PTHR42973">
    <property type="entry name" value="BINDING OXIDOREDUCTASE, PUTATIVE (AFU_ORTHOLOGUE AFUA_1G17690)-RELATED"/>
    <property type="match status" value="1"/>
</dbReference>
<name>A0ABR3JV67_9AGAR</name>
<sequence length="544" mass="59643">MRYKSSLSMNGQKLWATTTFLLLCGSFCALTQACTVEPTSSILQSVFASSQNPLLLAHDCCNELHAALPGRVYFPESAEYVTQSRSYYAAQQIELRPACRVSPSSTDEVSRIVALAAKRRCQYAVRSGGHMSWEGGSNIDDHGFTMDLGGLRHLILSGNREIVSVGPGLRWGEVYHALLPHNLTAAGGRSSDVGIGGFLLGGGISFLSLEHGFGSDNVKEYEVVLTNGSVVLANKSTRSDLFWALKGGSTNFGIVTRFDLVTFPTVGAWGGGLFFDIGKGPELLRTYTAYTHDLDHDPLGFMCLSFAWDPKARAYAVWAPVAYLKPEAFPPLFGDLKGHAPFHDTTRLTSIAEITDEIEAMAPGGGRTLWFTMTFGADASLVWKIFEMGKEAYAGVLDRPGTSWALMLQPMNKQMMVASRGKGGNPFGFKEDDDQFRKSLKDYGHLSEISAKPCHSSVILVLVFWDDSQDDEVVRMALRAHRDMAAKAARQRGLLHPWIYPNYASKDQDVLQGFGGANVEMMRAIQREYDPVGLGSNWRGGFKL</sequence>
<proteinExistence type="inferred from homology"/>
<keyword evidence="2" id="KW-0285">Flavoprotein</keyword>
<protein>
    <recommendedName>
        <fullName evidence="6">FAD-binding PCMH-type domain-containing protein</fullName>
    </recommendedName>
</protein>
<comment type="caution">
    <text evidence="7">The sequence shown here is derived from an EMBL/GenBank/DDBJ whole genome shotgun (WGS) entry which is preliminary data.</text>
</comment>
<keyword evidence="8" id="KW-1185">Reference proteome</keyword>
<feature type="chain" id="PRO_5045241405" description="FAD-binding PCMH-type domain-containing protein" evidence="5">
    <location>
        <begin position="34"/>
        <end position="544"/>
    </location>
</feature>
<reference evidence="8" key="1">
    <citation type="submission" date="2024-06" db="EMBL/GenBank/DDBJ databases">
        <title>Multi-omics analyses provide insights into the biosynthesis of the anticancer antibiotic pleurotin in Hohenbuehelia grisea.</title>
        <authorList>
            <person name="Weaver J.A."/>
            <person name="Alberti F."/>
        </authorList>
    </citation>
    <scope>NUCLEOTIDE SEQUENCE [LARGE SCALE GENOMIC DNA]</scope>
    <source>
        <strain evidence="8">T-177</strain>
    </source>
</reference>
<dbReference type="InterPro" id="IPR016166">
    <property type="entry name" value="FAD-bd_PCMH"/>
</dbReference>
<accession>A0ABR3JV67</accession>
<dbReference type="PANTHER" id="PTHR42973:SF53">
    <property type="entry name" value="FAD-BINDING PCMH-TYPE DOMAIN-CONTAINING PROTEIN-RELATED"/>
    <property type="match status" value="1"/>
</dbReference>
<feature type="signal peptide" evidence="5">
    <location>
        <begin position="1"/>
        <end position="33"/>
    </location>
</feature>
<evidence type="ECO:0000256" key="3">
    <source>
        <dbReference type="ARBA" id="ARBA00022827"/>
    </source>
</evidence>
<keyword evidence="5" id="KW-0732">Signal</keyword>
<evidence type="ECO:0000313" key="7">
    <source>
        <dbReference type="EMBL" id="KAL0959080.1"/>
    </source>
</evidence>
<evidence type="ECO:0000259" key="6">
    <source>
        <dbReference type="PROSITE" id="PS51387"/>
    </source>
</evidence>
<dbReference type="PROSITE" id="PS51387">
    <property type="entry name" value="FAD_PCMH"/>
    <property type="match status" value="1"/>
</dbReference>
<feature type="domain" description="FAD-binding PCMH-type" evidence="6">
    <location>
        <begin position="93"/>
        <end position="265"/>
    </location>
</feature>
<dbReference type="InterPro" id="IPR050416">
    <property type="entry name" value="FAD-linked_Oxidoreductase"/>
</dbReference>
<dbReference type="EMBL" id="JASNQZ010000003">
    <property type="protein sequence ID" value="KAL0959080.1"/>
    <property type="molecule type" value="Genomic_DNA"/>
</dbReference>
<dbReference type="SUPFAM" id="SSF56176">
    <property type="entry name" value="FAD-binding/transporter-associated domain-like"/>
    <property type="match status" value="1"/>
</dbReference>
<evidence type="ECO:0000313" key="8">
    <source>
        <dbReference type="Proteomes" id="UP001556367"/>
    </source>
</evidence>
<comment type="similarity">
    <text evidence="1">Belongs to the oxygen-dependent FAD-linked oxidoreductase family.</text>
</comment>
<dbReference type="InterPro" id="IPR036318">
    <property type="entry name" value="FAD-bd_PCMH-like_sf"/>
</dbReference>
<dbReference type="Proteomes" id="UP001556367">
    <property type="component" value="Unassembled WGS sequence"/>
</dbReference>
<organism evidence="7 8">
    <name type="scientific">Hohenbuehelia grisea</name>
    <dbReference type="NCBI Taxonomy" id="104357"/>
    <lineage>
        <taxon>Eukaryota</taxon>
        <taxon>Fungi</taxon>
        <taxon>Dikarya</taxon>
        <taxon>Basidiomycota</taxon>
        <taxon>Agaricomycotina</taxon>
        <taxon>Agaricomycetes</taxon>
        <taxon>Agaricomycetidae</taxon>
        <taxon>Agaricales</taxon>
        <taxon>Pleurotineae</taxon>
        <taxon>Pleurotaceae</taxon>
        <taxon>Hohenbuehelia</taxon>
    </lineage>
</organism>
<dbReference type="PROSITE" id="PS51257">
    <property type="entry name" value="PROKAR_LIPOPROTEIN"/>
    <property type="match status" value="1"/>
</dbReference>
<dbReference type="Gene3D" id="3.30.465.10">
    <property type="match status" value="1"/>
</dbReference>
<dbReference type="Pfam" id="PF01565">
    <property type="entry name" value="FAD_binding_4"/>
    <property type="match status" value="1"/>
</dbReference>
<gene>
    <name evidence="7" type="ORF">HGRIS_014378</name>
</gene>
<evidence type="ECO:0000256" key="5">
    <source>
        <dbReference type="SAM" id="SignalP"/>
    </source>
</evidence>
<dbReference type="InterPro" id="IPR016169">
    <property type="entry name" value="FAD-bd_PCMH_sub2"/>
</dbReference>
<keyword evidence="4" id="KW-0560">Oxidoreductase</keyword>
<evidence type="ECO:0000256" key="2">
    <source>
        <dbReference type="ARBA" id="ARBA00022630"/>
    </source>
</evidence>
<dbReference type="InterPro" id="IPR006094">
    <property type="entry name" value="Oxid_FAD_bind_N"/>
</dbReference>
<evidence type="ECO:0000256" key="4">
    <source>
        <dbReference type="ARBA" id="ARBA00023002"/>
    </source>
</evidence>
<keyword evidence="3" id="KW-0274">FAD</keyword>